<dbReference type="EMBL" id="CP058627">
    <property type="protein sequence ID" value="QLG89389.1"/>
    <property type="molecule type" value="Genomic_DNA"/>
</dbReference>
<dbReference type="AlphaFoldDB" id="A0A7H9BLR6"/>
<protein>
    <submittedName>
        <fullName evidence="1">Uncharacterized protein</fullName>
    </submittedName>
</protein>
<sequence>MKFYAYLESTPLAEPALLSEVTLVANPHELRKIARFLELAAEQMTQDPAQFEHVHLSDVDRDFTATPSLIVFNPQAL</sequence>
<keyword evidence="2" id="KW-1185">Reference proteome</keyword>
<accession>A0A7H9BLR6</accession>
<name>A0A7H9BLR6_9NEIS</name>
<dbReference type="Pfam" id="PF15566">
    <property type="entry name" value="Imm32"/>
    <property type="match status" value="1"/>
</dbReference>
<proteinExistence type="predicted"/>
<evidence type="ECO:0000313" key="1">
    <source>
        <dbReference type="EMBL" id="QLG89389.1"/>
    </source>
</evidence>
<reference evidence="1 2" key="1">
    <citation type="submission" date="2020-07" db="EMBL/GenBank/DDBJ databases">
        <title>Complete genome sequence of Chitinibacter sp. 2T18.</title>
        <authorList>
            <person name="Bae J.-W."/>
            <person name="Choi J.-W."/>
        </authorList>
    </citation>
    <scope>NUCLEOTIDE SEQUENCE [LARGE SCALE GENOMIC DNA]</scope>
    <source>
        <strain evidence="1 2">2T18</strain>
    </source>
</reference>
<dbReference type="KEGG" id="chiz:HQ393_14675"/>
<dbReference type="RefSeq" id="WP_179355982.1">
    <property type="nucleotide sequence ID" value="NZ_CP058627.1"/>
</dbReference>
<dbReference type="Proteomes" id="UP000509597">
    <property type="component" value="Chromosome"/>
</dbReference>
<organism evidence="1 2">
    <name type="scientific">Chitinibacter bivalviorum</name>
    <dbReference type="NCBI Taxonomy" id="2739434"/>
    <lineage>
        <taxon>Bacteria</taxon>
        <taxon>Pseudomonadati</taxon>
        <taxon>Pseudomonadota</taxon>
        <taxon>Betaproteobacteria</taxon>
        <taxon>Neisseriales</taxon>
        <taxon>Chitinibacteraceae</taxon>
        <taxon>Chitinibacter</taxon>
    </lineage>
</organism>
<gene>
    <name evidence="1" type="ORF">HQ393_14675</name>
</gene>
<evidence type="ECO:0000313" key="2">
    <source>
        <dbReference type="Proteomes" id="UP000509597"/>
    </source>
</evidence>
<dbReference type="InterPro" id="IPR029083">
    <property type="entry name" value="Imm32"/>
</dbReference>